<gene>
    <name evidence="6" type="ORF">EFBL_2865</name>
</gene>
<dbReference type="PANTHER" id="PTHR35529:SF1">
    <property type="entry name" value="MANGANESE EFFLUX PUMP MNTP-RELATED"/>
    <property type="match status" value="1"/>
</dbReference>
<keyword evidence="3 5" id="KW-1133">Transmembrane helix</keyword>
<keyword evidence="1" id="KW-1003">Cell membrane</keyword>
<evidence type="ECO:0000256" key="3">
    <source>
        <dbReference type="ARBA" id="ARBA00022989"/>
    </source>
</evidence>
<comment type="caution">
    <text evidence="6">The sequence shown here is derived from an EMBL/GenBank/DDBJ whole genome shotgun (WGS) entry which is preliminary data.</text>
</comment>
<keyword evidence="4 5" id="KW-0472">Membrane</keyword>
<dbReference type="EMBL" id="BDUF01000086">
    <property type="protein sequence ID" value="GAX91199.1"/>
    <property type="molecule type" value="Genomic_DNA"/>
</dbReference>
<evidence type="ECO:0000256" key="2">
    <source>
        <dbReference type="ARBA" id="ARBA00022692"/>
    </source>
</evidence>
<dbReference type="InterPro" id="IPR003810">
    <property type="entry name" value="Mntp/YtaF"/>
</dbReference>
<dbReference type="AlphaFoldDB" id="A0A292YQL2"/>
<feature type="transmembrane region" description="Helical" evidence="5">
    <location>
        <begin position="31"/>
        <end position="53"/>
    </location>
</feature>
<proteinExistence type="predicted"/>
<organism evidence="6 7">
    <name type="scientific">Effusibacillus lacus</name>
    <dbReference type="NCBI Taxonomy" id="1348429"/>
    <lineage>
        <taxon>Bacteria</taxon>
        <taxon>Bacillati</taxon>
        <taxon>Bacillota</taxon>
        <taxon>Bacilli</taxon>
        <taxon>Bacillales</taxon>
        <taxon>Alicyclobacillaceae</taxon>
        <taxon>Effusibacillus</taxon>
    </lineage>
</organism>
<evidence type="ECO:0000256" key="5">
    <source>
        <dbReference type="SAM" id="Phobius"/>
    </source>
</evidence>
<evidence type="ECO:0000313" key="6">
    <source>
        <dbReference type="EMBL" id="GAX91199.1"/>
    </source>
</evidence>
<keyword evidence="2 5" id="KW-0812">Transmembrane</keyword>
<evidence type="ECO:0008006" key="8">
    <source>
        <dbReference type="Google" id="ProtNLM"/>
    </source>
</evidence>
<dbReference type="Pfam" id="PF02659">
    <property type="entry name" value="Mntp"/>
    <property type="match status" value="1"/>
</dbReference>
<name>A0A292YQL2_9BACL</name>
<evidence type="ECO:0000256" key="1">
    <source>
        <dbReference type="ARBA" id="ARBA00022475"/>
    </source>
</evidence>
<feature type="transmembrane region" description="Helical" evidence="5">
    <location>
        <begin position="158"/>
        <end position="174"/>
    </location>
</feature>
<evidence type="ECO:0000256" key="4">
    <source>
        <dbReference type="ARBA" id="ARBA00023136"/>
    </source>
</evidence>
<reference evidence="7" key="1">
    <citation type="submission" date="2017-07" db="EMBL/GenBank/DDBJ databases">
        <title>Draft genome sequence of Effusibacillus lacus strain skLN1.</title>
        <authorList>
            <person name="Watanabe M."/>
            <person name="Kojima H."/>
            <person name="Fukui M."/>
        </authorList>
    </citation>
    <scope>NUCLEOTIDE SEQUENCE [LARGE SCALE GENOMIC DNA]</scope>
    <source>
        <strain evidence="7">skLN1</strain>
    </source>
</reference>
<protein>
    <recommendedName>
        <fullName evidence="8">Manganese efflux pump MntP</fullName>
    </recommendedName>
</protein>
<feature type="transmembrane region" description="Helical" evidence="5">
    <location>
        <begin position="89"/>
        <end position="108"/>
    </location>
</feature>
<feature type="transmembrane region" description="Helical" evidence="5">
    <location>
        <begin position="128"/>
        <end position="146"/>
    </location>
</feature>
<keyword evidence="7" id="KW-1185">Reference proteome</keyword>
<accession>A0A292YQL2</accession>
<feature type="transmembrane region" description="Helical" evidence="5">
    <location>
        <begin position="59"/>
        <end position="77"/>
    </location>
</feature>
<sequence length="178" mass="19220">MLAVIVSLGIDNLVVSTAIGLSGARNKFRTALAFSLFEAIMPLFGFFLGSSLGNLFEEWAFYAGVVLLFGIGVYFLLEDEAEDERLVHRLAGALRGTTLLITGILISLDEMFVGSSYGLIGLPVLETSMILGVQAFFFTWLGISFAQKIQPLLGKKAEKVPGLILIVLAAGLLIDRFV</sequence>
<evidence type="ECO:0000313" key="7">
    <source>
        <dbReference type="Proteomes" id="UP000217785"/>
    </source>
</evidence>
<dbReference type="PANTHER" id="PTHR35529">
    <property type="entry name" value="MANGANESE EFFLUX PUMP MNTP-RELATED"/>
    <property type="match status" value="1"/>
</dbReference>
<dbReference type="Proteomes" id="UP000217785">
    <property type="component" value="Unassembled WGS sequence"/>
</dbReference>